<dbReference type="PANTHER" id="PTHR46042:SF1">
    <property type="entry name" value="DIPHTHINE METHYLTRANSFERASE"/>
    <property type="match status" value="1"/>
</dbReference>
<evidence type="ECO:0000313" key="5">
    <source>
        <dbReference type="Proteomes" id="UP000253664"/>
    </source>
</evidence>
<evidence type="ECO:0008006" key="6">
    <source>
        <dbReference type="Google" id="ProtNLM"/>
    </source>
</evidence>
<dbReference type="AlphaFoldDB" id="A0A367LB13"/>
<proteinExistence type="predicted"/>
<evidence type="ECO:0000256" key="3">
    <source>
        <dbReference type="ARBA" id="ARBA00043952"/>
    </source>
</evidence>
<evidence type="ECO:0000256" key="2">
    <source>
        <dbReference type="ARBA" id="ARBA00022737"/>
    </source>
</evidence>
<dbReference type="InterPro" id="IPR052415">
    <property type="entry name" value="Diphthine_MTase"/>
</dbReference>
<dbReference type="InterPro" id="IPR015943">
    <property type="entry name" value="WD40/YVTN_repeat-like_dom_sf"/>
</dbReference>
<comment type="caution">
    <text evidence="4">The sequence shown here is derived from an EMBL/GenBank/DDBJ whole genome shotgun (WGS) entry which is preliminary data.</text>
</comment>
<dbReference type="GO" id="GO:0017183">
    <property type="term" value="P:protein histidyl modification to diphthamide"/>
    <property type="evidence" value="ECO:0007669"/>
    <property type="project" value="TreeGrafter"/>
</dbReference>
<name>A0A367LB13_9HYPO</name>
<reference evidence="4 5" key="1">
    <citation type="journal article" date="2015" name="BMC Genomics">
        <title>Insights from the genome of Ophiocordyceps polyrhachis-furcata to pathogenicity and host specificity in insect fungi.</title>
        <authorList>
            <person name="Wichadakul D."/>
            <person name="Kobmoo N."/>
            <person name="Ingsriswang S."/>
            <person name="Tangphatsornruang S."/>
            <person name="Chantasingh D."/>
            <person name="Luangsa-ard J.J."/>
            <person name="Eurwilaichitr L."/>
        </authorList>
    </citation>
    <scope>NUCLEOTIDE SEQUENCE [LARGE SCALE GENOMIC DNA]</scope>
    <source>
        <strain evidence="4 5">BCC 54312</strain>
    </source>
</reference>
<dbReference type="GO" id="GO:0061685">
    <property type="term" value="F:diphthine methylesterase activity"/>
    <property type="evidence" value="ECO:0007669"/>
    <property type="project" value="TreeGrafter"/>
</dbReference>
<organism evidence="4 5">
    <name type="scientific">Ophiocordyceps polyrhachis-furcata BCC 54312</name>
    <dbReference type="NCBI Taxonomy" id="1330021"/>
    <lineage>
        <taxon>Eukaryota</taxon>
        <taxon>Fungi</taxon>
        <taxon>Dikarya</taxon>
        <taxon>Ascomycota</taxon>
        <taxon>Pezizomycotina</taxon>
        <taxon>Sordariomycetes</taxon>
        <taxon>Hypocreomycetidae</taxon>
        <taxon>Hypocreales</taxon>
        <taxon>Ophiocordycipitaceae</taxon>
        <taxon>Ophiocordyceps</taxon>
    </lineage>
</organism>
<dbReference type="OrthoDB" id="1930760at2759"/>
<accession>A0A367LB13</accession>
<protein>
    <recommendedName>
        <fullName evidence="6">Anaphase-promoting complex subunit 4 WD40 domain-containing protein</fullName>
    </recommendedName>
</protein>
<comment type="pathway">
    <text evidence="3">Protein modification.</text>
</comment>
<dbReference type="SUPFAM" id="SSF101908">
    <property type="entry name" value="Putative isomerase YbhE"/>
    <property type="match status" value="1"/>
</dbReference>
<sequence length="388" mass="42013">MATISPKTSLTLHLPPSCLQTCPFDPAYFVVGTYNLHQAAESEMAQSRDGSLVLFRIGDDDGITEAQTVPQPSAVLDVRFHPRQGDHQGILAAVSSTSTLAIFRLDSTRRLRQVATSRVRGMANDVLFLQCVWHPVLDHVIAVTDSRGAARLLHLDGGWNITACTDLDIGNSLEAWSIAMSPPLEMDDHDQAVIVYCGGDDCSLRHTLCSPDLQIPYAPVTIKGQHDAGVTAILPLPLHAADGGRLVVTGSYDDRMRVFAVDDLGRQHTVKRPRLVCDTNLEGGVWRLSLVDTQLRIDGLRRARILASCMHAGPKLVELTGEADGLRWVCKASARFDGHNSMNYASDCVVAEGGESLRCVSTSFYDKLLCLWVVGGGDDKADGVSSPS</sequence>
<keyword evidence="5" id="KW-1185">Reference proteome</keyword>
<dbReference type="EMBL" id="LKCN02000010">
    <property type="protein sequence ID" value="RCI11605.1"/>
    <property type="molecule type" value="Genomic_DNA"/>
</dbReference>
<evidence type="ECO:0000313" key="4">
    <source>
        <dbReference type="EMBL" id="RCI11605.1"/>
    </source>
</evidence>
<dbReference type="Gene3D" id="2.130.10.10">
    <property type="entry name" value="YVTN repeat-like/Quinoprotein amine dehydrogenase"/>
    <property type="match status" value="1"/>
</dbReference>
<gene>
    <name evidence="4" type="ORF">L249_7516</name>
</gene>
<evidence type="ECO:0000256" key="1">
    <source>
        <dbReference type="ARBA" id="ARBA00022574"/>
    </source>
</evidence>
<keyword evidence="1" id="KW-0853">WD repeat</keyword>
<dbReference type="Proteomes" id="UP000253664">
    <property type="component" value="Unassembled WGS sequence"/>
</dbReference>
<dbReference type="PANTHER" id="PTHR46042">
    <property type="entry name" value="DIPHTHINE METHYLTRANSFERASE"/>
    <property type="match status" value="1"/>
</dbReference>
<dbReference type="STRING" id="1330021.A0A367LB13"/>
<dbReference type="GO" id="GO:0005737">
    <property type="term" value="C:cytoplasm"/>
    <property type="evidence" value="ECO:0007669"/>
    <property type="project" value="TreeGrafter"/>
</dbReference>
<keyword evidence="2" id="KW-0677">Repeat</keyword>